<organism evidence="7 8">
    <name type="scientific">Cloacibacterium rupense</name>
    <dbReference type="NCBI Taxonomy" id="517423"/>
    <lineage>
        <taxon>Bacteria</taxon>
        <taxon>Pseudomonadati</taxon>
        <taxon>Bacteroidota</taxon>
        <taxon>Flavobacteriia</taxon>
        <taxon>Flavobacteriales</taxon>
        <taxon>Weeksellaceae</taxon>
    </lineage>
</organism>
<keyword evidence="8" id="KW-1185">Reference proteome</keyword>
<evidence type="ECO:0000313" key="7">
    <source>
        <dbReference type="EMBL" id="GGP05896.1"/>
    </source>
</evidence>
<gene>
    <name evidence="7" type="ORF">GCM10010992_23930</name>
</gene>
<dbReference type="Proteomes" id="UP000620064">
    <property type="component" value="Unassembled WGS sequence"/>
</dbReference>
<dbReference type="PANTHER" id="PTHR41164">
    <property type="entry name" value="CURLI PRODUCTION ASSEMBLY/TRANSPORT COMPONENT CSGG"/>
    <property type="match status" value="1"/>
</dbReference>
<evidence type="ECO:0000256" key="5">
    <source>
        <dbReference type="ARBA" id="ARBA00023288"/>
    </source>
</evidence>
<dbReference type="Pfam" id="PF03783">
    <property type="entry name" value="CsgG"/>
    <property type="match status" value="1"/>
</dbReference>
<feature type="signal peptide" evidence="6">
    <location>
        <begin position="1"/>
        <end position="19"/>
    </location>
</feature>
<proteinExistence type="predicted"/>
<accession>A0ABQ2NMF8</accession>
<dbReference type="PANTHER" id="PTHR41164:SF1">
    <property type="entry name" value="CURLI PRODUCTION ASSEMBLY_TRANSPORT COMPONENT CSGG"/>
    <property type="match status" value="1"/>
</dbReference>
<dbReference type="SUPFAM" id="SSF56925">
    <property type="entry name" value="OMPA-like"/>
    <property type="match status" value="1"/>
</dbReference>
<dbReference type="EMBL" id="BMLV01000006">
    <property type="protein sequence ID" value="GGP05896.1"/>
    <property type="molecule type" value="Genomic_DNA"/>
</dbReference>
<evidence type="ECO:0000313" key="8">
    <source>
        <dbReference type="Proteomes" id="UP000620064"/>
    </source>
</evidence>
<evidence type="ECO:0008006" key="9">
    <source>
        <dbReference type="Google" id="ProtNLM"/>
    </source>
</evidence>
<keyword evidence="1" id="KW-1003">Cell membrane</keyword>
<evidence type="ECO:0000256" key="2">
    <source>
        <dbReference type="ARBA" id="ARBA00022729"/>
    </source>
</evidence>
<dbReference type="InterPro" id="IPR005534">
    <property type="entry name" value="Curli_assmbl/transp-comp_CsgG"/>
</dbReference>
<dbReference type="Gene3D" id="3.40.50.10610">
    <property type="entry name" value="ABC-type transport auxiliary lipoprotein component"/>
    <property type="match status" value="2"/>
</dbReference>
<evidence type="ECO:0000256" key="3">
    <source>
        <dbReference type="ARBA" id="ARBA00023136"/>
    </source>
</evidence>
<reference evidence="8" key="1">
    <citation type="journal article" date="2019" name="Int. J. Syst. Evol. Microbiol.">
        <title>The Global Catalogue of Microorganisms (GCM) 10K type strain sequencing project: providing services to taxonomists for standard genome sequencing and annotation.</title>
        <authorList>
            <consortium name="The Broad Institute Genomics Platform"/>
            <consortium name="The Broad Institute Genome Sequencing Center for Infectious Disease"/>
            <person name="Wu L."/>
            <person name="Ma J."/>
        </authorList>
    </citation>
    <scope>NUCLEOTIDE SEQUENCE [LARGE SCALE GENOMIC DNA]</scope>
    <source>
        <strain evidence="8">CGMCC 1.7656</strain>
    </source>
</reference>
<keyword evidence="3" id="KW-0472">Membrane</keyword>
<name>A0ABQ2NMF8_9FLAO</name>
<evidence type="ECO:0000256" key="6">
    <source>
        <dbReference type="SAM" id="SignalP"/>
    </source>
</evidence>
<keyword evidence="4" id="KW-0564">Palmitate</keyword>
<dbReference type="RefSeq" id="WP_188618369.1">
    <property type="nucleotide sequence ID" value="NZ_BMLV01000006.1"/>
</dbReference>
<feature type="chain" id="PRO_5046691119" description="Curli production assembly/transport component CsgG" evidence="6">
    <location>
        <begin position="20"/>
        <end position="452"/>
    </location>
</feature>
<evidence type="ECO:0000256" key="4">
    <source>
        <dbReference type="ARBA" id="ARBA00023139"/>
    </source>
</evidence>
<keyword evidence="2 6" id="KW-0732">Signal</keyword>
<dbReference type="InterPro" id="IPR011250">
    <property type="entry name" value="OMP/PagP_B-barrel"/>
</dbReference>
<comment type="caution">
    <text evidence="7">The sequence shown here is derived from an EMBL/GenBank/DDBJ whole genome shotgun (WGS) entry which is preliminary data.</text>
</comment>
<protein>
    <recommendedName>
        <fullName evidence="9">Curli production assembly/transport component CsgG</fullName>
    </recommendedName>
</protein>
<evidence type="ECO:0000256" key="1">
    <source>
        <dbReference type="ARBA" id="ARBA00022475"/>
    </source>
</evidence>
<keyword evidence="5" id="KW-0449">Lipoprotein</keyword>
<dbReference type="Gene3D" id="2.40.160.20">
    <property type="match status" value="1"/>
</dbReference>
<sequence length="452" mass="51093">MKWLQVILLSAVAILLSNCATLLKIPNGNSAPQMGEKTNLQFKIKKLPPPKEKIVVGVYKFRDQTGQYKPTENGSSFSTAIPQGITSILIKALEDSDWFIPIERENVSNLLNERQIIRTTKQEYAQSNNKNNNQPLPPLLFAGVLLEGGVISYDTNVMTGGLGARYFGIGASTQYRQDRISVYLRAVSTLNGKILKSVYVDKTILSTTVNGSIFKYVDTERLLESEIGITQNEPVQIAVKQAIEKAVQALIIDGIQDKIWEPDPKYTKDTEAAINAIKEEQKQVDFLAEKAKYYDVKGKHYSVFGMAEANAIQGDYESPVLTPGVRFGVKYHLNRFWNINLSSAFMTLENKEIIRKRYQATDLNIEYLMLPANKFSPFIFAGGGFIANREPLKFKYQLGGGFEYFIKDFSFRLQGQYDLGFDDDWDDFVNGDLNDRALRIGFGISYHFRKKQ</sequence>